<evidence type="ECO:0000256" key="1">
    <source>
        <dbReference type="ARBA" id="ARBA00009986"/>
    </source>
</evidence>
<dbReference type="InterPro" id="IPR029510">
    <property type="entry name" value="Ald_DH_CS_GLU"/>
</dbReference>
<name>A0A023GKV5_AMBTT</name>
<dbReference type="FunFam" id="3.40.309.10:FF:000012">
    <property type="entry name" value="Betaine aldehyde dehydrogenase"/>
    <property type="match status" value="1"/>
</dbReference>
<dbReference type="PROSITE" id="PS00687">
    <property type="entry name" value="ALDEHYDE_DEHYDR_GLU"/>
    <property type="match status" value="1"/>
</dbReference>
<dbReference type="PROSITE" id="PS00070">
    <property type="entry name" value="ALDEHYDE_DEHYDR_CYS"/>
    <property type="match status" value="1"/>
</dbReference>
<dbReference type="Gene3D" id="3.40.309.10">
    <property type="entry name" value="Aldehyde Dehydrogenase, Chain A, domain 2"/>
    <property type="match status" value="1"/>
</dbReference>
<proteinExistence type="evidence at transcript level"/>
<dbReference type="Pfam" id="PF00171">
    <property type="entry name" value="Aldedh"/>
    <property type="match status" value="1"/>
</dbReference>
<dbReference type="Gene3D" id="3.40.605.10">
    <property type="entry name" value="Aldehyde Dehydrogenase, Chain A, domain 1"/>
    <property type="match status" value="1"/>
</dbReference>
<dbReference type="CDD" id="cd07090">
    <property type="entry name" value="ALDH_F9_TMBADH"/>
    <property type="match status" value="1"/>
</dbReference>
<evidence type="ECO:0000256" key="3">
    <source>
        <dbReference type="PROSITE-ProRule" id="PRU10007"/>
    </source>
</evidence>
<dbReference type="InterPro" id="IPR016161">
    <property type="entry name" value="Ald_DH/histidinol_DH"/>
</dbReference>
<dbReference type="EMBL" id="GBBM01000896">
    <property type="protein sequence ID" value="JAC34522.1"/>
    <property type="molecule type" value="mRNA"/>
</dbReference>
<feature type="active site" evidence="3">
    <location>
        <position position="260"/>
    </location>
</feature>
<evidence type="ECO:0000256" key="4">
    <source>
        <dbReference type="RuleBase" id="RU003345"/>
    </source>
</evidence>
<accession>A0A023GKV5</accession>
<dbReference type="InterPro" id="IPR016163">
    <property type="entry name" value="Ald_DH_C"/>
</dbReference>
<dbReference type="SUPFAM" id="SSF53720">
    <property type="entry name" value="ALDH-like"/>
    <property type="match status" value="1"/>
</dbReference>
<organism evidence="6">
    <name type="scientific">Amblyomma triste</name>
    <name type="common">Neotropical tick</name>
    <dbReference type="NCBI Taxonomy" id="251400"/>
    <lineage>
        <taxon>Eukaryota</taxon>
        <taxon>Metazoa</taxon>
        <taxon>Ecdysozoa</taxon>
        <taxon>Arthropoda</taxon>
        <taxon>Chelicerata</taxon>
        <taxon>Arachnida</taxon>
        <taxon>Acari</taxon>
        <taxon>Parasitiformes</taxon>
        <taxon>Ixodida</taxon>
        <taxon>Ixodoidea</taxon>
        <taxon>Ixodidae</taxon>
        <taxon>Amblyomminae</taxon>
        <taxon>Amblyomma</taxon>
    </lineage>
</organism>
<reference evidence="6" key="1">
    <citation type="submission" date="2014-03" db="EMBL/GenBank/DDBJ databases">
        <title>The sialotranscriptome of Amblyomma triste, Amblyomma parvum and Amblyomma cajennense ticks, uncovered by 454-based RNA-seq.</title>
        <authorList>
            <person name="Garcia G.R."/>
            <person name="Gardinassi L.G."/>
            <person name="Ribeiro J.M."/>
            <person name="Anatriello E."/>
            <person name="Ferreira B.R."/>
            <person name="Moreira H.N."/>
            <person name="Mafra C."/>
            <person name="Olegario M.M."/>
            <person name="Szabo P.J."/>
            <person name="Miranda-Santos I.K."/>
            <person name="Maruyama S.R."/>
        </authorList>
    </citation>
    <scope>NUCLEOTIDE SEQUENCE</scope>
    <source>
        <strain evidence="6">Mato Grasso do Sul</strain>
        <tissue evidence="6">Salivary glands</tissue>
    </source>
</reference>
<dbReference type="InterPro" id="IPR015590">
    <property type="entry name" value="Aldehyde_DH_dom"/>
</dbReference>
<evidence type="ECO:0000313" key="6">
    <source>
        <dbReference type="EMBL" id="JAC34522.1"/>
    </source>
</evidence>
<evidence type="ECO:0000256" key="2">
    <source>
        <dbReference type="ARBA" id="ARBA00023002"/>
    </source>
</evidence>
<comment type="similarity">
    <text evidence="1 4">Belongs to the aldehyde dehydrogenase family.</text>
</comment>
<evidence type="ECO:0000259" key="5">
    <source>
        <dbReference type="Pfam" id="PF00171"/>
    </source>
</evidence>
<dbReference type="PANTHER" id="PTHR11699">
    <property type="entry name" value="ALDEHYDE DEHYDROGENASE-RELATED"/>
    <property type="match status" value="1"/>
</dbReference>
<dbReference type="GO" id="GO:0016620">
    <property type="term" value="F:oxidoreductase activity, acting on the aldehyde or oxo group of donors, NAD or NADP as acceptor"/>
    <property type="evidence" value="ECO:0007669"/>
    <property type="project" value="InterPro"/>
</dbReference>
<sequence length="504" mass="54127">MFSTTMRCGKRSLYVEPHNFIAGKKAAATDPVGEIKVLQPATGRVLCHIPASGPRDVDNAVSAAKQAFEQWSALSHGERGRFLSAIAQKVRERQKEIAEIEMIDTGKPIWEAVVDIAGCADVLEYYGGIAASIKGQQFDLPGGSFAMVRREPLGVVAAIGAWNYPFQVMSWKMAPALICGNTFVFKPSPLTPLSAILLSEICRDVGLPDGVVNLVQGNGKTGELLCQHPDVAKVSFTGSVATGQAIMRSCADSVKRCTLELGGKSPLIVFADASPVDAVKATLLGNFLTQGEVCSNCTRVYVERPLVDGFLDHLVKATQKLKIGDPSDPETTVGATISPEHAAHVLSYIEDAKKEGARVLCGGERVIPPDPNLSGGFYLSPCVLADCTDSMRVVREEVFGAVVSVSAFDTEEEALRRANDSPFGLAAGVMTRDIRRAHRVANKLQAGIVWINNYNIFPPEVPFGGFKMSGYGRENGLAALQAYSQEKTVYVEMGEGVDCPLYKL</sequence>
<dbReference type="InterPro" id="IPR016162">
    <property type="entry name" value="Ald_DH_N"/>
</dbReference>
<dbReference type="AlphaFoldDB" id="A0A023GKV5"/>
<keyword evidence="2 4" id="KW-0560">Oxidoreductase</keyword>
<dbReference type="FunFam" id="3.40.605.10:FF:000007">
    <property type="entry name" value="NAD/NADP-dependent betaine aldehyde dehydrogenase"/>
    <property type="match status" value="1"/>
</dbReference>
<dbReference type="NCBIfam" id="NF009725">
    <property type="entry name" value="PRK13252.1"/>
    <property type="match status" value="1"/>
</dbReference>
<protein>
    <submittedName>
        <fullName evidence="6">Putative aldehyde dehydrogenase</fullName>
    </submittedName>
</protein>
<feature type="domain" description="Aldehyde dehydrogenase" evidence="5">
    <location>
        <begin position="33"/>
        <end position="489"/>
    </location>
</feature>
<dbReference type="InterPro" id="IPR016160">
    <property type="entry name" value="Ald_DH_CS_CYS"/>
</dbReference>